<organism evidence="1 2">
    <name type="scientific">Nicotiana tabacum</name>
    <name type="common">Common tobacco</name>
    <dbReference type="NCBI Taxonomy" id="4097"/>
    <lineage>
        <taxon>Eukaryota</taxon>
        <taxon>Viridiplantae</taxon>
        <taxon>Streptophyta</taxon>
        <taxon>Embryophyta</taxon>
        <taxon>Tracheophyta</taxon>
        <taxon>Spermatophyta</taxon>
        <taxon>Magnoliopsida</taxon>
        <taxon>eudicotyledons</taxon>
        <taxon>Gunneridae</taxon>
        <taxon>Pentapetalae</taxon>
        <taxon>asterids</taxon>
        <taxon>lamiids</taxon>
        <taxon>Solanales</taxon>
        <taxon>Solanaceae</taxon>
        <taxon>Nicotianoideae</taxon>
        <taxon>Nicotianeae</taxon>
        <taxon>Nicotiana</taxon>
    </lineage>
</organism>
<gene>
    <name evidence="2" type="primary">LOC142179452</name>
</gene>
<accession>A0AC58U849</accession>
<name>A0AC58U849_TOBAC</name>
<reference evidence="1" key="1">
    <citation type="journal article" date="2014" name="Nat. Commun.">
        <title>The tobacco genome sequence and its comparison with those of tomato and potato.</title>
        <authorList>
            <person name="Sierro N."/>
            <person name="Battey J.N."/>
            <person name="Ouadi S."/>
            <person name="Bakaher N."/>
            <person name="Bovet L."/>
            <person name="Willig A."/>
            <person name="Goepfert S."/>
            <person name="Peitsch M.C."/>
            <person name="Ivanov N.V."/>
        </authorList>
    </citation>
    <scope>NUCLEOTIDE SEQUENCE [LARGE SCALE GENOMIC DNA]</scope>
</reference>
<reference evidence="2" key="2">
    <citation type="submission" date="2025-08" db="UniProtKB">
        <authorList>
            <consortium name="RefSeq"/>
        </authorList>
    </citation>
    <scope>IDENTIFICATION</scope>
    <source>
        <tissue evidence="2">Leaf</tissue>
    </source>
</reference>
<sequence length="465" mass="53814">MVHEEMTQRVKSLEQRLKNMQGLAGQKSVAFKDLCMFPDVHLPPGFNTPKVEKYDGHGDPITHLKRYCNQLRGAGRNEELLMAYFGESLTRVASEWFLDQDTSRLYVWNDMAQAFVNQFQYNIDIAPHRISLSNLKKKPSESFREYAIKWKEQATRVKPPMDDHELITVFLQAQEPDYFQNMMSVVGKSFSEAIKMGEMVENGLKTCKIISQAVFKAATQAVRVESDNFSDTNEKFEEIMMTSGSRRGPRRTSRRHEQPPQVFHDSPKQYYPPQNPQYSVGPPQYIVQTPKHPRRRARASRNLQQPPQNFQMPYNPHPSQRYKGEQRLKDNFTPIGESYARLFEKLKHYDMIAPIPPNHVDQRARNFEPSKRCEYHSNAQGNNVESCRDLEREIERMIQENLIVIQDSDTQNIAQNPLPAHDDAHFVGVMRGDREYENPLGNSLIEVNDFEIGEGSTDSDEQICG</sequence>
<evidence type="ECO:0000313" key="1">
    <source>
        <dbReference type="Proteomes" id="UP000790787"/>
    </source>
</evidence>
<proteinExistence type="predicted"/>
<keyword evidence="1" id="KW-1185">Reference proteome</keyword>
<dbReference type="RefSeq" id="XP_075105663.1">
    <property type="nucleotide sequence ID" value="XM_075249562.1"/>
</dbReference>
<dbReference type="Proteomes" id="UP000790787">
    <property type="component" value="Chromosome 3"/>
</dbReference>
<protein>
    <submittedName>
        <fullName evidence="2">Uncharacterized protein LOC142179452</fullName>
    </submittedName>
</protein>
<evidence type="ECO:0000313" key="2">
    <source>
        <dbReference type="RefSeq" id="XP_075105663.1"/>
    </source>
</evidence>